<name>A0ABX5LM66_9BACT</name>
<comment type="caution">
    <text evidence="3">The sequence shown here is derived from an EMBL/GenBank/DDBJ whole genome shotgun (WGS) entry which is preliminary data.</text>
</comment>
<organism evidence="3 4">
    <name type="scientific">Hallerella porci</name>
    <dbReference type="NCBI Taxonomy" id="1945871"/>
    <lineage>
        <taxon>Bacteria</taxon>
        <taxon>Pseudomonadati</taxon>
        <taxon>Fibrobacterota</taxon>
        <taxon>Fibrobacteria</taxon>
        <taxon>Fibrobacterales</taxon>
        <taxon>Fibrobacteraceae</taxon>
        <taxon>Hallerella</taxon>
    </lineage>
</organism>
<dbReference type="RefSeq" id="WP_109587344.1">
    <property type="nucleotide sequence ID" value="NZ_QGHD01000007.1"/>
</dbReference>
<gene>
    <name evidence="3" type="ORF">B0H50_10713</name>
</gene>
<dbReference type="EMBL" id="QGHD01000007">
    <property type="protein sequence ID" value="PWL03256.1"/>
    <property type="molecule type" value="Genomic_DNA"/>
</dbReference>
<proteinExistence type="predicted"/>
<dbReference type="Gene3D" id="2.60.40.4070">
    <property type="match status" value="1"/>
</dbReference>
<sequence length="1329" mass="146600">MKFSALFTLIFISFLWAFESVEDSRTRFVFTDQVVESSAEVCADGGSRLLPENAFYKKGSHLPYRTYRIAIPANAKPTVTISDLARSRFEGNWCRSDSLQNGALEISKPILRDGIWTVDVFVPLLQISGSTISIRKNFQVNVSFAGTPQNKNPGKRAIAMVQNPKGAASFGIASQTGRILRKAAASDFSKINWLVRLAVGDRDNGNTNEDGLYAVTFRQFRAACNEVSRAADCEGIPVEKLRLYGARQDTLTEVIQSSAEIVPDQLFEIPIDIRDHSPNSLRADGTFDDGDTLFFVGYGTSMWKRFDFEDASFTSKGMDYYYSSSPYSFFQYFQLGFSSTGKGARVSTLNSPASGTEIEVLRYVRTEKDAALRDVYFGENDEASGKEWFWFWNGKNDSLEISSSSFFTAKNDKLPHFKESGKKFLAVSYVPHSATAQAKMRFTFTVNGKTFDGYDRKLPMGNFEIENPPLKSSGNSYAMRLLPNHSVPDRFDGFTLAYAWNPTLENDTAEWILPGKSSGRIRIPMTSHAQVMKFKNFEPVGLLAIQNGFFTDSISSKEDVRYLAYNAENFRKPAAINGIPNRIEGILSDISRISSKTEYLIIAPEAFQVPAVELAKFRSSGKAFATYNTSVVLAEDIYRAYSGGSLTPIAIRNYLAYARSVSPNLTYAVLAGNGNFDYRGFHSGFKTNWLPPFEKEDAAAEDFFAVLDSGEQILSGKYDLDLYVGRLPLGSVSAFNAYNEKIEEHEKTLSADNSAWRNAVIISADDAWTGVEVDPIDHTSPAEDLARTLWKRSSENGFHLDIHKIYLLDYTADASGQKPEATSDLLNRINQGALFTVYFGHGSISDWAFEGLMKPSYVSNLSNESRYTILGSFSCTVGRFDKGDETSLSETFIQASKRGAIASIGATRETYGSLNRVFAKSVLTNALFPSGGTLGRAYMQAKGLSESSNSSQRYNNERYALLGEPVVPMPNAGLSIQLDQKIDTIRALDSMNLSGSVKGISNGKLHISILEQSYEKKLSQEPSDNDSVSVLYDGSLIFSEDTEVKDGRFSIHFITPRKIAFGDTAAEIRLWANGNSTAKIGRSLVSGLAISGTSAYADSIIANDTLPPLISIQSCLSPASGTSFSEGEMVTLASPACLQVTIKDSTAINFREEANEGVEFEVDGQVSASPFHPWPYVEQSSKKAVARMNFAESKYPAGIYLFKVSATDIIGNESTRTVKVNITEGLSEGLSDVFNAPNPMKRKGTTFYFKDLAAGRSSDVTIFIYNQNGRMVQRIPHAISGKTHWDGKDFYGRKLANGLYHYIVVSKVAASADAKAKTFRKKQKLVISR</sequence>
<dbReference type="SUPFAM" id="SSF52129">
    <property type="entry name" value="Caspase-like"/>
    <property type="match status" value="1"/>
</dbReference>
<dbReference type="Gene3D" id="3.40.50.10390">
    <property type="entry name" value="Gingipain r, domain 1"/>
    <property type="match status" value="1"/>
</dbReference>
<dbReference type="InterPro" id="IPR001769">
    <property type="entry name" value="Gingipain"/>
</dbReference>
<dbReference type="InterPro" id="IPR029031">
    <property type="entry name" value="Gingipain_N_sf"/>
</dbReference>
<dbReference type="Gene3D" id="3.40.50.1460">
    <property type="match status" value="1"/>
</dbReference>
<accession>A0ABX5LM66</accession>
<evidence type="ECO:0000256" key="1">
    <source>
        <dbReference type="ARBA" id="ARBA00022729"/>
    </source>
</evidence>
<feature type="domain" description="Gingipain" evidence="2">
    <location>
        <begin position="599"/>
        <end position="968"/>
    </location>
</feature>
<evidence type="ECO:0000313" key="4">
    <source>
        <dbReference type="Proteomes" id="UP000245523"/>
    </source>
</evidence>
<dbReference type="Proteomes" id="UP000245523">
    <property type="component" value="Unassembled WGS sequence"/>
</dbReference>
<dbReference type="Pfam" id="PF01364">
    <property type="entry name" value="Peptidase_C25"/>
    <property type="match status" value="1"/>
</dbReference>
<evidence type="ECO:0000259" key="2">
    <source>
        <dbReference type="Pfam" id="PF01364"/>
    </source>
</evidence>
<keyword evidence="4" id="KW-1185">Reference proteome</keyword>
<keyword evidence="1" id="KW-0732">Signal</keyword>
<dbReference type="InterPro" id="IPR029030">
    <property type="entry name" value="Caspase-like_dom_sf"/>
</dbReference>
<protein>
    <submittedName>
        <fullName evidence="3">Peptidase C25-like protein</fullName>
    </submittedName>
</protein>
<reference evidence="3 4" key="1">
    <citation type="submission" date="2018-05" db="EMBL/GenBank/DDBJ databases">
        <title>Animal gut microbial communities from fecal samples from Wisconsin, USA.</title>
        <authorList>
            <person name="Neumann A."/>
        </authorList>
    </citation>
    <scope>NUCLEOTIDE SEQUENCE [LARGE SCALE GENOMIC DNA]</scope>
    <source>
        <strain evidence="3 4">UWS4</strain>
    </source>
</reference>
<evidence type="ECO:0000313" key="3">
    <source>
        <dbReference type="EMBL" id="PWL03256.1"/>
    </source>
</evidence>